<name>A0AAE0P937_SORBR</name>
<evidence type="ECO:0000313" key="3">
    <source>
        <dbReference type="Proteomes" id="UP001281003"/>
    </source>
</evidence>
<dbReference type="AlphaFoldDB" id="A0AAE0P937"/>
<comment type="caution">
    <text evidence="2">The sequence shown here is derived from an EMBL/GenBank/DDBJ whole genome shotgun (WGS) entry which is preliminary data.</text>
</comment>
<feature type="compositionally biased region" description="Low complexity" evidence="1">
    <location>
        <begin position="175"/>
        <end position="193"/>
    </location>
</feature>
<organism evidence="2 3">
    <name type="scientific">Sordaria brevicollis</name>
    <dbReference type="NCBI Taxonomy" id="83679"/>
    <lineage>
        <taxon>Eukaryota</taxon>
        <taxon>Fungi</taxon>
        <taxon>Dikarya</taxon>
        <taxon>Ascomycota</taxon>
        <taxon>Pezizomycotina</taxon>
        <taxon>Sordariomycetes</taxon>
        <taxon>Sordariomycetidae</taxon>
        <taxon>Sordariales</taxon>
        <taxon>Sordariaceae</taxon>
        <taxon>Sordaria</taxon>
    </lineage>
</organism>
<sequence>MLCIPITTSHHHHRPQNTKMLRSFRSHKGLRSGHSSGKVQHARNPSDASSMDSRSSSITSSTMNGGRMVDFDPLRCHPVDFNNNFAHRPSLGSISEDELDGGHRPVRPSRSMPMSGPTHHHTQHNAHYTTAPRVLHQQPTTPTGTVIYDGFDFGFDQNKPTPSSAPAHHHSAGVATPSSPTPSTDSFSSSFSSASTDSMDSHYCAGLAAAPQPRHQRIPQNEVSVAMARPRAAAAGLDAADDFIKRGGWKRRGVIFELDVPMADEEECFDLDMD</sequence>
<reference evidence="2" key="1">
    <citation type="journal article" date="2023" name="Mol. Phylogenet. Evol.">
        <title>Genome-scale phylogeny and comparative genomics of the fungal order Sordariales.</title>
        <authorList>
            <person name="Hensen N."/>
            <person name="Bonometti L."/>
            <person name="Westerberg I."/>
            <person name="Brannstrom I.O."/>
            <person name="Guillou S."/>
            <person name="Cros-Aarteil S."/>
            <person name="Calhoun S."/>
            <person name="Haridas S."/>
            <person name="Kuo A."/>
            <person name="Mondo S."/>
            <person name="Pangilinan J."/>
            <person name="Riley R."/>
            <person name="LaButti K."/>
            <person name="Andreopoulos B."/>
            <person name="Lipzen A."/>
            <person name="Chen C."/>
            <person name="Yan M."/>
            <person name="Daum C."/>
            <person name="Ng V."/>
            <person name="Clum A."/>
            <person name="Steindorff A."/>
            <person name="Ohm R.A."/>
            <person name="Martin F."/>
            <person name="Silar P."/>
            <person name="Natvig D.O."/>
            <person name="Lalanne C."/>
            <person name="Gautier V."/>
            <person name="Ament-Velasquez S.L."/>
            <person name="Kruys A."/>
            <person name="Hutchinson M.I."/>
            <person name="Powell A.J."/>
            <person name="Barry K."/>
            <person name="Miller A.N."/>
            <person name="Grigoriev I.V."/>
            <person name="Debuchy R."/>
            <person name="Gladieux P."/>
            <person name="Hiltunen Thoren M."/>
            <person name="Johannesson H."/>
        </authorList>
    </citation>
    <scope>NUCLEOTIDE SEQUENCE</scope>
    <source>
        <strain evidence="2">FGSC 1904</strain>
    </source>
</reference>
<keyword evidence="3" id="KW-1185">Reference proteome</keyword>
<feature type="region of interest" description="Disordered" evidence="1">
    <location>
        <begin position="27"/>
        <end position="66"/>
    </location>
</feature>
<dbReference type="Proteomes" id="UP001281003">
    <property type="component" value="Unassembled WGS sequence"/>
</dbReference>
<evidence type="ECO:0000256" key="1">
    <source>
        <dbReference type="SAM" id="MobiDB-lite"/>
    </source>
</evidence>
<feature type="compositionally biased region" description="Low complexity" evidence="1">
    <location>
        <begin position="46"/>
        <end position="63"/>
    </location>
</feature>
<protein>
    <submittedName>
        <fullName evidence="2">Uncharacterized protein</fullName>
    </submittedName>
</protein>
<evidence type="ECO:0000313" key="2">
    <source>
        <dbReference type="EMBL" id="KAK3395538.1"/>
    </source>
</evidence>
<feature type="region of interest" description="Disordered" evidence="1">
    <location>
        <begin position="157"/>
        <end position="193"/>
    </location>
</feature>
<feature type="region of interest" description="Disordered" evidence="1">
    <location>
        <begin position="88"/>
        <end position="125"/>
    </location>
</feature>
<gene>
    <name evidence="2" type="ORF">B0T20DRAFT_37463</name>
</gene>
<accession>A0AAE0P937</accession>
<proteinExistence type="predicted"/>
<dbReference type="EMBL" id="JAUTDP010000010">
    <property type="protein sequence ID" value="KAK3395538.1"/>
    <property type="molecule type" value="Genomic_DNA"/>
</dbReference>
<reference evidence="2" key="2">
    <citation type="submission" date="2023-07" db="EMBL/GenBank/DDBJ databases">
        <authorList>
            <consortium name="Lawrence Berkeley National Laboratory"/>
            <person name="Haridas S."/>
            <person name="Hensen N."/>
            <person name="Bonometti L."/>
            <person name="Westerberg I."/>
            <person name="Brannstrom I.O."/>
            <person name="Guillou S."/>
            <person name="Cros-Aarteil S."/>
            <person name="Calhoun S."/>
            <person name="Kuo A."/>
            <person name="Mondo S."/>
            <person name="Pangilinan J."/>
            <person name="Riley R."/>
            <person name="LaButti K."/>
            <person name="Andreopoulos B."/>
            <person name="Lipzen A."/>
            <person name="Chen C."/>
            <person name="Yanf M."/>
            <person name="Daum C."/>
            <person name="Ng V."/>
            <person name="Clum A."/>
            <person name="Steindorff A."/>
            <person name="Ohm R."/>
            <person name="Martin F."/>
            <person name="Silar P."/>
            <person name="Natvig D."/>
            <person name="Lalanne C."/>
            <person name="Gautier V."/>
            <person name="Ament-velasquez S.L."/>
            <person name="Kruys A."/>
            <person name="Hutchinson M.I."/>
            <person name="Powell A.J."/>
            <person name="Barry K."/>
            <person name="Miller A.N."/>
            <person name="Grigoriev I.V."/>
            <person name="Debuchy R."/>
            <person name="Gladieux P."/>
            <person name="Thoren M.H."/>
            <person name="Johannesson H."/>
        </authorList>
    </citation>
    <scope>NUCLEOTIDE SEQUENCE</scope>
    <source>
        <strain evidence="2">FGSC 1904</strain>
    </source>
</reference>